<feature type="region of interest" description="Disordered" evidence="1">
    <location>
        <begin position="467"/>
        <end position="490"/>
    </location>
</feature>
<evidence type="ECO:0000313" key="4">
    <source>
        <dbReference type="Proteomes" id="UP000683360"/>
    </source>
</evidence>
<proteinExistence type="predicted"/>
<dbReference type="EMBL" id="CAJPWZ010001148">
    <property type="protein sequence ID" value="CAG2209307.1"/>
    <property type="molecule type" value="Genomic_DNA"/>
</dbReference>
<keyword evidence="4" id="KW-1185">Reference proteome</keyword>
<dbReference type="GO" id="GO:0005886">
    <property type="term" value="C:plasma membrane"/>
    <property type="evidence" value="ECO:0007669"/>
    <property type="project" value="TreeGrafter"/>
</dbReference>
<protein>
    <submittedName>
        <fullName evidence="3">TRPM3</fullName>
    </submittedName>
</protein>
<sequence length="555" mass="62993">MASNGSMENGLWEELQTLRENKTSELRNRYYLGRVPETPKLVLSVIGDSSSFVPKPWFTSVFKAGLIETAKGAKGSNEKVSTIVREAVDNFEKLSTEDDNDFISLVGILPKIDDKVKDELYDLVLTCSVPVLTIVTEGDANTIELVLQVLKHDLPVLILKGSGKAADFIADFICDGNFESSDEYVKDKTPLTFGVISNALHGDLPKILNEIKQHKCLVTLIDITTQTMPTEFSEAVTKAIIRGWAQRPKGNNNNVPNVQIGEKPPPDRELLYKDKSSESLPKGRYNKVHPMTVTQNTVFEFSYDVHKKVGPFMEKYKETLTPASLSLYYYIACQFIQEMNDTNNGTENIKIQNFNILLKEAIVADRDEYVSVLLEENGVRFEENHFPDIYEETVLAVNKEETDFQHILKWGSASAIESLKSACHMKKIRDLLANTQEWLLRHPIKQAKEDFHDSVVKFNQCKDAFEKSKENPLDKSEEQSKLKESEKEQSKLKESTTCAATCVSKIIGTLTELEYAKEALEWLTDFDKNDFTQSLTEKSNFMHNLLVNLRNMRHH</sequence>
<dbReference type="Proteomes" id="UP000683360">
    <property type="component" value="Unassembled WGS sequence"/>
</dbReference>
<dbReference type="PANTHER" id="PTHR13800:SF12">
    <property type="entry name" value="TRANSIENT RECEPTOR POTENTIAL CATION CHANNEL SUBFAMILY M MEMBER-LIKE 2"/>
    <property type="match status" value="1"/>
</dbReference>
<dbReference type="OrthoDB" id="10029073at2759"/>
<evidence type="ECO:0000256" key="1">
    <source>
        <dbReference type="SAM" id="MobiDB-lite"/>
    </source>
</evidence>
<feature type="region of interest" description="Disordered" evidence="1">
    <location>
        <begin position="247"/>
        <end position="268"/>
    </location>
</feature>
<organism evidence="3 4">
    <name type="scientific">Mytilus edulis</name>
    <name type="common">Blue mussel</name>
    <dbReference type="NCBI Taxonomy" id="6550"/>
    <lineage>
        <taxon>Eukaryota</taxon>
        <taxon>Metazoa</taxon>
        <taxon>Spiralia</taxon>
        <taxon>Lophotrochozoa</taxon>
        <taxon>Mollusca</taxon>
        <taxon>Bivalvia</taxon>
        <taxon>Autobranchia</taxon>
        <taxon>Pteriomorphia</taxon>
        <taxon>Mytilida</taxon>
        <taxon>Mytiloidea</taxon>
        <taxon>Mytilidae</taxon>
        <taxon>Mytilinae</taxon>
        <taxon>Mytilus</taxon>
    </lineage>
</organism>
<dbReference type="GO" id="GO:0099604">
    <property type="term" value="F:ligand-gated calcium channel activity"/>
    <property type="evidence" value="ECO:0007669"/>
    <property type="project" value="TreeGrafter"/>
</dbReference>
<dbReference type="Pfam" id="PF18139">
    <property type="entry name" value="LSDAT_euk"/>
    <property type="match status" value="1"/>
</dbReference>
<reference evidence="3" key="1">
    <citation type="submission" date="2021-03" db="EMBL/GenBank/DDBJ databases">
        <authorList>
            <person name="Bekaert M."/>
        </authorList>
    </citation>
    <scope>NUCLEOTIDE SEQUENCE</scope>
</reference>
<accession>A0A8S3RX32</accession>
<dbReference type="InterPro" id="IPR050927">
    <property type="entry name" value="TRPM"/>
</dbReference>
<comment type="caution">
    <text evidence="3">The sequence shown here is derived from an EMBL/GenBank/DDBJ whole genome shotgun (WGS) entry which is preliminary data.</text>
</comment>
<name>A0A8S3RX32_MYTED</name>
<evidence type="ECO:0000313" key="3">
    <source>
        <dbReference type="EMBL" id="CAG2209307.1"/>
    </source>
</evidence>
<dbReference type="PANTHER" id="PTHR13800">
    <property type="entry name" value="TRANSIENT RECEPTOR POTENTIAL CATION CHANNEL, SUBFAMILY M, MEMBER 6"/>
    <property type="match status" value="1"/>
</dbReference>
<evidence type="ECO:0000259" key="2">
    <source>
        <dbReference type="Pfam" id="PF18139"/>
    </source>
</evidence>
<dbReference type="InterPro" id="IPR041491">
    <property type="entry name" value="TRPM_SLOG"/>
</dbReference>
<feature type="domain" description="TRPM SLOG" evidence="2">
    <location>
        <begin position="124"/>
        <end position="170"/>
    </location>
</feature>
<gene>
    <name evidence="3" type="ORF">MEDL_23444</name>
</gene>
<dbReference type="AlphaFoldDB" id="A0A8S3RX32"/>